<dbReference type="GO" id="GO:0005794">
    <property type="term" value="C:Golgi apparatus"/>
    <property type="evidence" value="ECO:0007669"/>
    <property type="project" value="TreeGrafter"/>
</dbReference>
<dbReference type="OrthoDB" id="191601at2759"/>
<organism evidence="1 2">
    <name type="scientific">Oesophagostomum dentatum</name>
    <name type="common">Nodular worm</name>
    <dbReference type="NCBI Taxonomy" id="61180"/>
    <lineage>
        <taxon>Eukaryota</taxon>
        <taxon>Metazoa</taxon>
        <taxon>Ecdysozoa</taxon>
        <taxon>Nematoda</taxon>
        <taxon>Chromadorea</taxon>
        <taxon>Rhabditida</taxon>
        <taxon>Rhabditina</taxon>
        <taxon>Rhabditomorpha</taxon>
        <taxon>Strongyloidea</taxon>
        <taxon>Strongylidae</taxon>
        <taxon>Oesophagostomum</taxon>
    </lineage>
</organism>
<dbReference type="EMBL" id="KN556749">
    <property type="protein sequence ID" value="KHJ87933.1"/>
    <property type="molecule type" value="Genomic_DNA"/>
</dbReference>
<dbReference type="PANTHER" id="PTHR17985:SF8">
    <property type="entry name" value="TRANSPORT AND GOLGI ORGANIZATION PROTEIN 2 HOMOLOG"/>
    <property type="match status" value="1"/>
</dbReference>
<dbReference type="PANTHER" id="PTHR17985">
    <property type="entry name" value="SER/THR-RICH PROTEIN T10 IN DGCR REGION"/>
    <property type="match status" value="1"/>
</dbReference>
<feature type="non-terminal residue" evidence="1">
    <location>
        <position position="1"/>
    </location>
</feature>
<dbReference type="AlphaFoldDB" id="A0A0B1SRI4"/>
<evidence type="ECO:0000313" key="1">
    <source>
        <dbReference type="EMBL" id="KHJ87933.1"/>
    </source>
</evidence>
<sequence>RYFSGVYVWGNSPPDKPYKKVVEGKKLFEKFVSTLDNDTKPEEIITRLLEIATNEKKHLPDPQLALQSGRPLEYYQYNSSIMTRFPLGVTRYGTRSHSILIVDHKDKATFYERRMSKPPPDDQQPAEWLDKTITFKLDPVKS</sequence>
<proteinExistence type="predicted"/>
<dbReference type="Proteomes" id="UP000053660">
    <property type="component" value="Unassembled WGS sequence"/>
</dbReference>
<gene>
    <name evidence="1" type="ORF">OESDEN_12280</name>
</gene>
<reference evidence="1 2" key="1">
    <citation type="submission" date="2014-03" db="EMBL/GenBank/DDBJ databases">
        <title>Draft genome of the hookworm Oesophagostomum dentatum.</title>
        <authorList>
            <person name="Mitreva M."/>
        </authorList>
    </citation>
    <scope>NUCLEOTIDE SEQUENCE [LARGE SCALE GENOMIC DNA]</scope>
    <source>
        <strain evidence="1 2">OD-Hann</strain>
    </source>
</reference>
<protein>
    <submittedName>
        <fullName evidence="1">Uncharacterized protein</fullName>
    </submittedName>
</protein>
<keyword evidence="2" id="KW-1185">Reference proteome</keyword>
<dbReference type="GO" id="GO:0007030">
    <property type="term" value="P:Golgi organization"/>
    <property type="evidence" value="ECO:0007669"/>
    <property type="project" value="TreeGrafter"/>
</dbReference>
<accession>A0A0B1SRI4</accession>
<dbReference type="Pfam" id="PF05742">
    <property type="entry name" value="TANGO2"/>
    <property type="match status" value="1"/>
</dbReference>
<dbReference type="InterPro" id="IPR008551">
    <property type="entry name" value="TANGO2"/>
</dbReference>
<dbReference type="GO" id="GO:0009306">
    <property type="term" value="P:protein secretion"/>
    <property type="evidence" value="ECO:0007669"/>
    <property type="project" value="TreeGrafter"/>
</dbReference>
<name>A0A0B1SRI4_OESDE</name>
<evidence type="ECO:0000313" key="2">
    <source>
        <dbReference type="Proteomes" id="UP000053660"/>
    </source>
</evidence>